<dbReference type="CDD" id="cd03786">
    <property type="entry name" value="GTB_UDP-GlcNAc_2-Epimerase"/>
    <property type="match status" value="1"/>
</dbReference>
<keyword evidence="1 4" id="KW-0413">Isomerase</keyword>
<dbReference type="Proteomes" id="UP001144297">
    <property type="component" value="Unassembled WGS sequence"/>
</dbReference>
<evidence type="ECO:0000256" key="2">
    <source>
        <dbReference type="ARBA" id="ARBA00038209"/>
    </source>
</evidence>
<dbReference type="SUPFAM" id="SSF53756">
    <property type="entry name" value="UDP-Glycosyltransferase/glycogen phosphorylase"/>
    <property type="match status" value="1"/>
</dbReference>
<protein>
    <recommendedName>
        <fullName evidence="3">UDP-N-acetylglucosamine 2-epimerase (non-hydrolyzing)</fullName>
        <ecNumber evidence="3">5.1.3.14</ecNumber>
    </recommendedName>
</protein>
<sequence>MIFGTRPEAIKMSPLYWEFKKYPEDFDVKVCVTAQHRQMLDQVLNFFAIKPDYDLNLMRDNQSLFNITSDSIIELEKVYNDFNPDLVLVQGDTTTSFTGALSAYYKKIKVAHIEAGLRSGNKYSPFPEEINRVLVGHIADYHFAPTEKAKQNLYNEGIRENVWVVGNTVIDALFLGLRILEENEELRSKIELYFDEMFDFQREKIILVTGHRRESFGEGFENICNALKEIAESYPELKIIYPVHLNPNVREPVNRILNGIRNILLVEPLEYPYLIWLMSKSFLVLTDSGGIQEEAPSLGKPVLVMREVTERVEGIEAGTAKLVGTKKQNIIDAVKSLMENASEYQKMSKAINPYGDGLASKRIVEILSHI</sequence>
<comment type="caution">
    <text evidence="6">The sequence shown here is derived from an EMBL/GenBank/DDBJ whole genome shotgun (WGS) entry which is preliminary data.</text>
</comment>
<feature type="domain" description="UDP-N-acetylglucosamine 2-epimerase" evidence="5">
    <location>
        <begin position="24"/>
        <end position="367"/>
    </location>
</feature>
<dbReference type="EC" id="5.1.3.14" evidence="3"/>
<gene>
    <name evidence="6" type="ORF">TISLANDTSLP1_18290</name>
</gene>
<proteinExistence type="inferred from homology"/>
<evidence type="ECO:0000256" key="4">
    <source>
        <dbReference type="RuleBase" id="RU003513"/>
    </source>
</evidence>
<dbReference type="InterPro" id="IPR003331">
    <property type="entry name" value="UDP_GlcNAc_Epimerase_2_dom"/>
</dbReference>
<evidence type="ECO:0000313" key="7">
    <source>
        <dbReference type="Proteomes" id="UP001144297"/>
    </source>
</evidence>
<evidence type="ECO:0000259" key="5">
    <source>
        <dbReference type="Pfam" id="PF02350"/>
    </source>
</evidence>
<dbReference type="Gene3D" id="3.40.50.2000">
    <property type="entry name" value="Glycogen Phosphorylase B"/>
    <property type="match status" value="2"/>
</dbReference>
<organism evidence="6 7">
    <name type="scientific">Thermodesulfovibrio yellowstonii</name>
    <dbReference type="NCBI Taxonomy" id="28262"/>
    <lineage>
        <taxon>Bacteria</taxon>
        <taxon>Pseudomonadati</taxon>
        <taxon>Nitrospirota</taxon>
        <taxon>Thermodesulfovibrionia</taxon>
        <taxon>Thermodesulfovibrionales</taxon>
        <taxon>Thermodesulfovibrionaceae</taxon>
        <taxon>Thermodesulfovibrio</taxon>
    </lineage>
</organism>
<dbReference type="EMBL" id="BSDX01000001">
    <property type="protein sequence ID" value="GLI54136.1"/>
    <property type="molecule type" value="Genomic_DNA"/>
</dbReference>
<dbReference type="GO" id="GO:0008761">
    <property type="term" value="F:UDP-N-acetylglucosamine 2-epimerase activity"/>
    <property type="evidence" value="ECO:0007669"/>
    <property type="project" value="UniProtKB-EC"/>
</dbReference>
<dbReference type="PANTHER" id="PTHR43174">
    <property type="entry name" value="UDP-N-ACETYLGLUCOSAMINE 2-EPIMERASE"/>
    <property type="match status" value="1"/>
</dbReference>
<accession>A0A9W6LKD7</accession>
<reference evidence="6" key="1">
    <citation type="submission" date="2022-12" db="EMBL/GenBank/DDBJ databases">
        <title>Reference genome sequencing for broad-spectrum identification of bacterial and archaeal isolates by mass spectrometry.</title>
        <authorList>
            <person name="Sekiguchi Y."/>
            <person name="Tourlousse D.M."/>
        </authorList>
    </citation>
    <scope>NUCLEOTIDE SEQUENCE</scope>
    <source>
        <strain evidence="6">TSL-P1</strain>
    </source>
</reference>
<dbReference type="InterPro" id="IPR029767">
    <property type="entry name" value="WecB-like"/>
</dbReference>
<evidence type="ECO:0000256" key="3">
    <source>
        <dbReference type="ARBA" id="ARBA00038858"/>
    </source>
</evidence>
<dbReference type="NCBIfam" id="TIGR00236">
    <property type="entry name" value="wecB"/>
    <property type="match status" value="1"/>
</dbReference>
<dbReference type="Pfam" id="PF02350">
    <property type="entry name" value="Epimerase_2"/>
    <property type="match status" value="1"/>
</dbReference>
<dbReference type="PANTHER" id="PTHR43174:SF2">
    <property type="entry name" value="UDP-N-ACETYLGLUCOSAMINE 2-EPIMERASE"/>
    <property type="match status" value="1"/>
</dbReference>
<dbReference type="AlphaFoldDB" id="A0A9W6LKD7"/>
<evidence type="ECO:0000256" key="1">
    <source>
        <dbReference type="ARBA" id="ARBA00023235"/>
    </source>
</evidence>
<comment type="similarity">
    <text evidence="2 4">Belongs to the UDP-N-acetylglucosamine 2-epimerase family.</text>
</comment>
<name>A0A9W6LKD7_9BACT</name>
<keyword evidence="7" id="KW-1185">Reference proteome</keyword>
<evidence type="ECO:0000313" key="6">
    <source>
        <dbReference type="EMBL" id="GLI54136.1"/>
    </source>
</evidence>